<evidence type="ECO:0000313" key="2">
    <source>
        <dbReference type="EMBL" id="OGY79668.1"/>
    </source>
</evidence>
<protein>
    <submittedName>
        <fullName evidence="2">Uncharacterized protein</fullName>
    </submittedName>
</protein>
<gene>
    <name evidence="2" type="ORF">A3B74_02755</name>
</gene>
<comment type="caution">
    <text evidence="2">The sequence shown here is derived from an EMBL/GenBank/DDBJ whole genome shotgun (WGS) entry which is preliminary data.</text>
</comment>
<accession>A0A1G2ARY8</accession>
<reference evidence="2 3" key="1">
    <citation type="journal article" date="2016" name="Nat. Commun.">
        <title>Thousands of microbial genomes shed light on interconnected biogeochemical processes in an aquifer system.</title>
        <authorList>
            <person name="Anantharaman K."/>
            <person name="Brown C.T."/>
            <person name="Hug L.A."/>
            <person name="Sharon I."/>
            <person name="Castelle C.J."/>
            <person name="Probst A.J."/>
            <person name="Thomas B.C."/>
            <person name="Singh A."/>
            <person name="Wilkins M.J."/>
            <person name="Karaoz U."/>
            <person name="Brodie E.L."/>
            <person name="Williams K.H."/>
            <person name="Hubbard S.S."/>
            <person name="Banfield J.F."/>
        </authorList>
    </citation>
    <scope>NUCLEOTIDE SEQUENCE [LARGE SCALE GENOMIC DNA]</scope>
</reference>
<dbReference type="STRING" id="1798540.A3B74_02755"/>
<dbReference type="Proteomes" id="UP000177165">
    <property type="component" value="Unassembled WGS sequence"/>
</dbReference>
<organism evidence="2 3">
    <name type="scientific">Candidatus Kerfeldbacteria bacterium RIFCSPHIGHO2_02_FULL_42_14</name>
    <dbReference type="NCBI Taxonomy" id="1798540"/>
    <lineage>
        <taxon>Bacteria</taxon>
        <taxon>Candidatus Kerfeldiibacteriota</taxon>
    </lineage>
</organism>
<keyword evidence="1" id="KW-0812">Transmembrane</keyword>
<proteinExistence type="predicted"/>
<keyword evidence="1" id="KW-1133">Transmembrane helix</keyword>
<name>A0A1G2ARY8_9BACT</name>
<dbReference type="AlphaFoldDB" id="A0A1G2ARY8"/>
<keyword evidence="1" id="KW-0472">Membrane</keyword>
<feature type="transmembrane region" description="Helical" evidence="1">
    <location>
        <begin position="30"/>
        <end position="51"/>
    </location>
</feature>
<dbReference type="EMBL" id="MHKB01000008">
    <property type="protein sequence ID" value="OGY79668.1"/>
    <property type="molecule type" value="Genomic_DNA"/>
</dbReference>
<evidence type="ECO:0000256" key="1">
    <source>
        <dbReference type="SAM" id="Phobius"/>
    </source>
</evidence>
<evidence type="ECO:0000313" key="3">
    <source>
        <dbReference type="Proteomes" id="UP000177165"/>
    </source>
</evidence>
<sequence>MLKLDIFRQAQKDFHKAKSAIPVLWDTRRILRWFGTSTIIIALGFIAYFWLFSRGNQMARDLERVTHIQMVQTALEMLFQDEYSYLTAAVGCEQEGMPVKFCNLKEYLPNIDAIQDPGDFEYIVQTVPTKTTYAIRFTLERGVGNLGAGEHTLTPNGIQ</sequence>